<dbReference type="EMBL" id="JACHZF010000028">
    <property type="protein sequence ID" value="MBB3332295.1"/>
    <property type="molecule type" value="Genomic_DNA"/>
</dbReference>
<organism evidence="1 2">
    <name type="scientific">Halomonas campaniensis</name>
    <dbReference type="NCBI Taxonomy" id="213554"/>
    <lineage>
        <taxon>Bacteria</taxon>
        <taxon>Pseudomonadati</taxon>
        <taxon>Pseudomonadota</taxon>
        <taxon>Gammaproteobacteria</taxon>
        <taxon>Oceanospirillales</taxon>
        <taxon>Halomonadaceae</taxon>
        <taxon>Halomonas</taxon>
    </lineage>
</organism>
<comment type="caution">
    <text evidence="1">The sequence shown here is derived from an EMBL/GenBank/DDBJ whole genome shotgun (WGS) entry which is preliminary data.</text>
</comment>
<protein>
    <recommendedName>
        <fullName evidence="3">GNAT family N-acetyltransferase</fullName>
    </recommendedName>
</protein>
<sequence>MSPPRSGPLIAREALTAAQRQAMLALMDRHFTNVSPSQFDADLAEKQWVILLHDAAGELTGFTSLRLETLEGPGGPCHLLSSGDTIIDPRAWGSTALMRAWLEGVLALRERAGRDRPLYWLLLVSGYRTYRFLPLFWRDFHPRHDAEAPPAARRRLAALARHRYGAAFDPATGIVRFARPQRLRDHLAGIPAARLADPHVAFFARCNPGHAEGDELACLTELDEHNLTRAGRRILRALSSRPGAAP</sequence>
<evidence type="ECO:0008006" key="3">
    <source>
        <dbReference type="Google" id="ProtNLM"/>
    </source>
</evidence>
<dbReference type="Proteomes" id="UP000553442">
    <property type="component" value="Unassembled WGS sequence"/>
</dbReference>
<dbReference type="AlphaFoldDB" id="A0A7W5K5I9"/>
<accession>A0A7W5K5I9</accession>
<evidence type="ECO:0000313" key="1">
    <source>
        <dbReference type="EMBL" id="MBB3332295.1"/>
    </source>
</evidence>
<name>A0A7W5K5I9_9GAMM</name>
<proteinExistence type="predicted"/>
<gene>
    <name evidence="1" type="ORF">BDK63_003189</name>
</gene>
<evidence type="ECO:0000313" key="2">
    <source>
        <dbReference type="Proteomes" id="UP000553442"/>
    </source>
</evidence>
<dbReference type="RefSeq" id="WP_183333686.1">
    <property type="nucleotide sequence ID" value="NZ_JACHZF010000028.1"/>
</dbReference>
<reference evidence="1 2" key="1">
    <citation type="submission" date="2020-08" db="EMBL/GenBank/DDBJ databases">
        <title>Genomic Encyclopedia of Archaeal and Bacterial Type Strains, Phase II (KMG-II): from individual species to whole genera.</title>
        <authorList>
            <person name="Goeker M."/>
        </authorList>
    </citation>
    <scope>NUCLEOTIDE SEQUENCE [LARGE SCALE GENOMIC DNA]</scope>
    <source>
        <strain evidence="1 2">5AG</strain>
    </source>
</reference>
<keyword evidence="2" id="KW-1185">Reference proteome</keyword>